<gene>
    <name evidence="1" type="ORF">TIFTF001_056164</name>
</gene>
<keyword evidence="2" id="KW-1185">Reference proteome</keyword>
<proteinExistence type="predicted"/>
<dbReference type="AlphaFoldDB" id="A0AA88EFV0"/>
<comment type="caution">
    <text evidence="1">The sequence shown here is derived from an EMBL/GenBank/DDBJ whole genome shotgun (WGS) entry which is preliminary data.</text>
</comment>
<name>A0AA88EFV0_FICCA</name>
<sequence length="99" mass="10539">MSGLAFTPLTTVATWGEDQVSLYLSPATIITSYRGASGLVSSLSTTRKSPSVSGNDHHELPRSFQLASGNGGVKALHFWIICKRIAVGCSQFRPESLKG</sequence>
<accession>A0AA88EFV0</accession>
<organism evidence="1 2">
    <name type="scientific">Ficus carica</name>
    <name type="common">Common fig</name>
    <dbReference type="NCBI Taxonomy" id="3494"/>
    <lineage>
        <taxon>Eukaryota</taxon>
        <taxon>Viridiplantae</taxon>
        <taxon>Streptophyta</taxon>
        <taxon>Embryophyta</taxon>
        <taxon>Tracheophyta</taxon>
        <taxon>Spermatophyta</taxon>
        <taxon>Magnoliopsida</taxon>
        <taxon>eudicotyledons</taxon>
        <taxon>Gunneridae</taxon>
        <taxon>Pentapetalae</taxon>
        <taxon>rosids</taxon>
        <taxon>fabids</taxon>
        <taxon>Rosales</taxon>
        <taxon>Moraceae</taxon>
        <taxon>Ficeae</taxon>
        <taxon>Ficus</taxon>
    </lineage>
</organism>
<dbReference type="EMBL" id="BTGU01019823">
    <property type="protein sequence ID" value="GMN74021.1"/>
    <property type="molecule type" value="Genomic_DNA"/>
</dbReference>
<dbReference type="Proteomes" id="UP001187192">
    <property type="component" value="Unassembled WGS sequence"/>
</dbReference>
<evidence type="ECO:0000313" key="1">
    <source>
        <dbReference type="EMBL" id="GMN74021.1"/>
    </source>
</evidence>
<evidence type="ECO:0000313" key="2">
    <source>
        <dbReference type="Proteomes" id="UP001187192"/>
    </source>
</evidence>
<feature type="non-terminal residue" evidence="1">
    <location>
        <position position="1"/>
    </location>
</feature>
<protein>
    <submittedName>
        <fullName evidence="1">Uncharacterized protein</fullName>
    </submittedName>
</protein>
<reference evidence="1" key="1">
    <citation type="submission" date="2023-07" db="EMBL/GenBank/DDBJ databases">
        <title>draft genome sequence of fig (Ficus carica).</title>
        <authorList>
            <person name="Takahashi T."/>
            <person name="Nishimura K."/>
        </authorList>
    </citation>
    <scope>NUCLEOTIDE SEQUENCE</scope>
</reference>